<dbReference type="KEGG" id="npy:NPRO_22390"/>
<organism evidence="3 4">
    <name type="scientific">Candidatus Nitrosymbiomonas proteolyticus</name>
    <dbReference type="NCBI Taxonomy" id="2608984"/>
    <lineage>
        <taxon>Bacteria</taxon>
        <taxon>Bacillati</taxon>
        <taxon>Armatimonadota</taxon>
        <taxon>Armatimonadota incertae sedis</taxon>
        <taxon>Candidatus Nitrosymbiomonas</taxon>
    </lineage>
</organism>
<reference evidence="3" key="1">
    <citation type="journal article" name="DNA Res.">
        <title>The physiological potential of anammox bacteria as revealed by their core genome structure.</title>
        <authorList>
            <person name="Okubo T."/>
            <person name="Toyoda A."/>
            <person name="Fukuhara K."/>
            <person name="Uchiyama I."/>
            <person name="Harigaya Y."/>
            <person name="Kuroiwa M."/>
            <person name="Suzuki T."/>
            <person name="Murakami Y."/>
            <person name="Suwa Y."/>
            <person name="Takami H."/>
        </authorList>
    </citation>
    <scope>NUCLEOTIDE SEQUENCE</scope>
    <source>
        <strain evidence="3">317325-2</strain>
    </source>
</reference>
<proteinExistence type="predicted"/>
<dbReference type="AlphaFoldDB" id="A0A809SFA2"/>
<feature type="signal peptide" evidence="1">
    <location>
        <begin position="1"/>
        <end position="24"/>
    </location>
</feature>
<protein>
    <recommendedName>
        <fullName evidence="2">Ice-binding protein C-terminal domain-containing protein</fullName>
    </recommendedName>
</protein>
<dbReference type="EMBL" id="AP021858">
    <property type="protein sequence ID" value="BBO24644.1"/>
    <property type="molecule type" value="Genomic_DNA"/>
</dbReference>
<dbReference type="Proteomes" id="UP000662873">
    <property type="component" value="Chromosome"/>
</dbReference>
<evidence type="ECO:0000256" key="1">
    <source>
        <dbReference type="SAM" id="SignalP"/>
    </source>
</evidence>
<evidence type="ECO:0000313" key="4">
    <source>
        <dbReference type="Proteomes" id="UP000662873"/>
    </source>
</evidence>
<dbReference type="Pfam" id="PF07589">
    <property type="entry name" value="PEP-CTERM"/>
    <property type="match status" value="1"/>
</dbReference>
<evidence type="ECO:0000259" key="2">
    <source>
        <dbReference type="Pfam" id="PF07589"/>
    </source>
</evidence>
<evidence type="ECO:0000313" key="3">
    <source>
        <dbReference type="EMBL" id="BBO24644.1"/>
    </source>
</evidence>
<dbReference type="NCBIfam" id="TIGR02595">
    <property type="entry name" value="PEP_CTERM"/>
    <property type="match status" value="1"/>
</dbReference>
<dbReference type="InterPro" id="IPR013424">
    <property type="entry name" value="Ice-binding_C"/>
</dbReference>
<accession>A0A809SFA2</accession>
<feature type="domain" description="Ice-binding protein C-terminal" evidence="2">
    <location>
        <begin position="192"/>
        <end position="212"/>
    </location>
</feature>
<sequence>MRTPFLRNLICVAALSAVASSVFAHDDHPPPWRGQPGTTYQHWQFGQPPTPGQPYLPDGGWQQNPGLTAPPLLLPGAYEWLPTFEGMTGVICLPPGSRTTFRIPNYDDSGHDKEIRVQFTWWSAAADTIVEAFNSDHSPAQITTEGIGGGWYNSVATFMLDGCPDFENVHFDNRTSDPIYLDQVVIDTLCGVPEPATMAALGLGLAFMARRKKK</sequence>
<gene>
    <name evidence="3" type="ORF">NPRO_22390</name>
</gene>
<feature type="chain" id="PRO_5035166421" description="Ice-binding protein C-terminal domain-containing protein" evidence="1">
    <location>
        <begin position="25"/>
        <end position="214"/>
    </location>
</feature>
<name>A0A809SFA2_9BACT</name>
<keyword evidence="1" id="KW-0732">Signal</keyword>